<feature type="signal peptide" evidence="3">
    <location>
        <begin position="1"/>
        <end position="26"/>
    </location>
</feature>
<evidence type="ECO:0000259" key="4">
    <source>
        <dbReference type="PROSITE" id="PS50240"/>
    </source>
</evidence>
<dbReference type="PROSITE" id="PS00134">
    <property type="entry name" value="TRYPSIN_HIS"/>
    <property type="match status" value="1"/>
</dbReference>
<name>A0A9Y2IRT8_9PSEU</name>
<dbReference type="CDD" id="cd00190">
    <property type="entry name" value="Tryp_SPc"/>
    <property type="match status" value="1"/>
</dbReference>
<dbReference type="InterPro" id="IPR009003">
    <property type="entry name" value="Peptidase_S1_PA"/>
</dbReference>
<keyword evidence="3" id="KW-0732">Signal</keyword>
<dbReference type="InterPro" id="IPR001314">
    <property type="entry name" value="Peptidase_S1A"/>
</dbReference>
<accession>A0A9Y2IRT8</accession>
<feature type="domain" description="Peptidase S1" evidence="4">
    <location>
        <begin position="30"/>
        <end position="255"/>
    </location>
</feature>
<evidence type="ECO:0000313" key="6">
    <source>
        <dbReference type="Proteomes" id="UP001236014"/>
    </source>
</evidence>
<dbReference type="PRINTS" id="PR00722">
    <property type="entry name" value="CHYMOTRYPSIN"/>
</dbReference>
<comment type="similarity">
    <text evidence="1">Belongs to the peptidase S1 family.</text>
</comment>
<dbReference type="RefSeq" id="WP_285974176.1">
    <property type="nucleotide sequence ID" value="NZ_CP127294.1"/>
</dbReference>
<dbReference type="AlphaFoldDB" id="A0A9Y2IRT8"/>
<dbReference type="SUPFAM" id="SSF50494">
    <property type="entry name" value="Trypsin-like serine proteases"/>
    <property type="match status" value="1"/>
</dbReference>
<dbReference type="Proteomes" id="UP001236014">
    <property type="component" value="Chromosome"/>
</dbReference>
<dbReference type="Gene3D" id="2.40.10.10">
    <property type="entry name" value="Trypsin-like serine proteases"/>
    <property type="match status" value="1"/>
</dbReference>
<dbReference type="InterPro" id="IPR050430">
    <property type="entry name" value="Peptidase_S1"/>
</dbReference>
<dbReference type="SMART" id="SM00020">
    <property type="entry name" value="Tryp_SPc"/>
    <property type="match status" value="1"/>
</dbReference>
<dbReference type="GO" id="GO:0006508">
    <property type="term" value="P:proteolysis"/>
    <property type="evidence" value="ECO:0007669"/>
    <property type="project" value="UniProtKB-KW"/>
</dbReference>
<evidence type="ECO:0000256" key="1">
    <source>
        <dbReference type="ARBA" id="ARBA00007664"/>
    </source>
</evidence>
<keyword evidence="6" id="KW-1185">Reference proteome</keyword>
<organism evidence="5 6">
    <name type="scientific">Amycolatopsis carbonis</name>
    <dbReference type="NCBI Taxonomy" id="715471"/>
    <lineage>
        <taxon>Bacteria</taxon>
        <taxon>Bacillati</taxon>
        <taxon>Actinomycetota</taxon>
        <taxon>Actinomycetes</taxon>
        <taxon>Pseudonocardiales</taxon>
        <taxon>Pseudonocardiaceae</taxon>
        <taxon>Amycolatopsis</taxon>
    </lineage>
</organism>
<dbReference type="PANTHER" id="PTHR24276">
    <property type="entry name" value="POLYSERASE-RELATED"/>
    <property type="match status" value="1"/>
</dbReference>
<dbReference type="GO" id="GO:0004252">
    <property type="term" value="F:serine-type endopeptidase activity"/>
    <property type="evidence" value="ECO:0007669"/>
    <property type="project" value="InterPro"/>
</dbReference>
<proteinExistence type="inferred from homology"/>
<reference evidence="5 6" key="1">
    <citation type="submission" date="2023-06" db="EMBL/GenBank/DDBJ databases">
        <authorList>
            <person name="Oyuntsetseg B."/>
            <person name="Kim S.B."/>
        </authorList>
    </citation>
    <scope>NUCLEOTIDE SEQUENCE [LARGE SCALE GENOMIC DNA]</scope>
    <source>
        <strain evidence="5 6">2-15</strain>
    </source>
</reference>
<dbReference type="PANTHER" id="PTHR24276:SF98">
    <property type="entry name" value="FI18310P1-RELATED"/>
    <property type="match status" value="1"/>
</dbReference>
<dbReference type="Pfam" id="PF00089">
    <property type="entry name" value="Trypsin"/>
    <property type="match status" value="1"/>
</dbReference>
<sequence>MRKRTLTACLLIGVTAALELATPASAGTSIVGGTNATETYTFMASIQTRNGDQICGASLIASQWLVTAGHCVSDPHTLDVADPAQYQFRVGSADRTRGGEVVGADRFIRHEKWDTDLNNDIALVHLTEPVVAAPVAIGATPKAGTPIRELGWGTTCVTHGCDAPVILQQLDTSIARASACNDPFFNPARQLCTDNNGGTANACRGDSGGPALINRDGRWLLVGATSHGQTDVCTEKAGIYTDVPFYRNWINQRIHS</sequence>
<keyword evidence="2" id="KW-1015">Disulfide bond</keyword>
<protein>
    <submittedName>
        <fullName evidence="5">Serine protease</fullName>
    </submittedName>
</protein>
<dbReference type="InterPro" id="IPR018114">
    <property type="entry name" value="TRYPSIN_HIS"/>
</dbReference>
<feature type="chain" id="PRO_5040991916" evidence="3">
    <location>
        <begin position="27"/>
        <end position="256"/>
    </location>
</feature>
<dbReference type="InterPro" id="IPR001254">
    <property type="entry name" value="Trypsin_dom"/>
</dbReference>
<dbReference type="PROSITE" id="PS50240">
    <property type="entry name" value="TRYPSIN_DOM"/>
    <property type="match status" value="1"/>
</dbReference>
<keyword evidence="5" id="KW-0645">Protease</keyword>
<dbReference type="InterPro" id="IPR043504">
    <property type="entry name" value="Peptidase_S1_PA_chymotrypsin"/>
</dbReference>
<evidence type="ECO:0000313" key="5">
    <source>
        <dbReference type="EMBL" id="WIX83628.1"/>
    </source>
</evidence>
<keyword evidence="5" id="KW-0378">Hydrolase</keyword>
<evidence type="ECO:0000256" key="3">
    <source>
        <dbReference type="SAM" id="SignalP"/>
    </source>
</evidence>
<dbReference type="KEGG" id="acab:QRX50_24175"/>
<gene>
    <name evidence="5" type="ORF">QRX50_24175</name>
</gene>
<evidence type="ECO:0000256" key="2">
    <source>
        <dbReference type="ARBA" id="ARBA00023157"/>
    </source>
</evidence>
<dbReference type="EMBL" id="CP127294">
    <property type="protein sequence ID" value="WIX83628.1"/>
    <property type="molecule type" value="Genomic_DNA"/>
</dbReference>